<sequence>MNASTTAEQMLRLNTAEYQQHQSTKNRLSKALKFQENIQTFQTIPKRLYPSTTPEIICHSKELAERFEAEYRKLFFRHLEEVITHNTISLELENARLKEIVQRTEKQLSTIQAPPETINELRQQFYTKNNIKNELSSPNAHKSDTVEDATNKKRKQSPQPDPRRPKKSRRHFLSKCPSHRPLS</sequence>
<organism evidence="2 3">
    <name type="scientific">Geodia barretti</name>
    <name type="common">Barrett's horny sponge</name>
    <dbReference type="NCBI Taxonomy" id="519541"/>
    <lineage>
        <taxon>Eukaryota</taxon>
        <taxon>Metazoa</taxon>
        <taxon>Porifera</taxon>
        <taxon>Demospongiae</taxon>
        <taxon>Heteroscleromorpha</taxon>
        <taxon>Tetractinellida</taxon>
        <taxon>Astrophorina</taxon>
        <taxon>Geodiidae</taxon>
        <taxon>Geodia</taxon>
    </lineage>
</organism>
<feature type="compositionally biased region" description="Basic and acidic residues" evidence="1">
    <location>
        <begin position="141"/>
        <end position="151"/>
    </location>
</feature>
<evidence type="ECO:0000313" key="3">
    <source>
        <dbReference type="Proteomes" id="UP001174909"/>
    </source>
</evidence>
<dbReference type="Proteomes" id="UP001174909">
    <property type="component" value="Unassembled WGS sequence"/>
</dbReference>
<feature type="region of interest" description="Disordered" evidence="1">
    <location>
        <begin position="132"/>
        <end position="183"/>
    </location>
</feature>
<proteinExistence type="predicted"/>
<comment type="caution">
    <text evidence="2">The sequence shown here is derived from an EMBL/GenBank/DDBJ whole genome shotgun (WGS) entry which is preliminary data.</text>
</comment>
<reference evidence="2" key="1">
    <citation type="submission" date="2023-03" db="EMBL/GenBank/DDBJ databases">
        <authorList>
            <person name="Steffen K."/>
            <person name="Cardenas P."/>
        </authorList>
    </citation>
    <scope>NUCLEOTIDE SEQUENCE</scope>
</reference>
<feature type="compositionally biased region" description="Basic residues" evidence="1">
    <location>
        <begin position="164"/>
        <end position="173"/>
    </location>
</feature>
<dbReference type="EMBL" id="CASHTH010002730">
    <property type="protein sequence ID" value="CAI8034405.1"/>
    <property type="molecule type" value="Genomic_DNA"/>
</dbReference>
<name>A0AA35X1D2_GEOBA</name>
<protein>
    <submittedName>
        <fullName evidence="2">Uncharacterized protein</fullName>
    </submittedName>
</protein>
<evidence type="ECO:0000256" key="1">
    <source>
        <dbReference type="SAM" id="MobiDB-lite"/>
    </source>
</evidence>
<keyword evidence="3" id="KW-1185">Reference proteome</keyword>
<accession>A0AA35X1D2</accession>
<dbReference type="AlphaFoldDB" id="A0AA35X1D2"/>
<gene>
    <name evidence="2" type="ORF">GBAR_LOCUS19377</name>
</gene>
<evidence type="ECO:0000313" key="2">
    <source>
        <dbReference type="EMBL" id="CAI8034405.1"/>
    </source>
</evidence>